<dbReference type="Pfam" id="PF26047">
    <property type="entry name" value="DUF8015"/>
    <property type="match status" value="1"/>
</dbReference>
<keyword evidence="1" id="KW-1133">Transmembrane helix</keyword>
<feature type="transmembrane region" description="Helical" evidence="1">
    <location>
        <begin position="33"/>
        <end position="51"/>
    </location>
</feature>
<reference evidence="2" key="1">
    <citation type="submission" date="2011-09" db="EMBL/GenBank/DDBJ databases">
        <title>Complete sequence of Halovivax ruber XH-70.</title>
        <authorList>
            <consortium name="US DOE Joint Genome Institute"/>
            <person name="Lucas S."/>
            <person name="Han J."/>
            <person name="Lapidus A."/>
            <person name="Cheng J.-F."/>
            <person name="Goodwin L."/>
            <person name="Pitluck S."/>
            <person name="Peters L."/>
            <person name="Mikhailova N."/>
            <person name="Davenport K."/>
            <person name="Detter J.C."/>
            <person name="Han C."/>
            <person name="Tapia R."/>
            <person name="Land M."/>
            <person name="Hauser L."/>
            <person name="Kyrpides N."/>
            <person name="Ivanova N."/>
            <person name="Pagani I."/>
            <person name="Sproer C."/>
            <person name="Anderson I."/>
            <person name="Woyke T."/>
        </authorList>
    </citation>
    <scope>NUCLEOTIDE SEQUENCE</scope>
    <source>
        <strain evidence="2">XH-70</strain>
    </source>
</reference>
<dbReference type="InterPro" id="IPR058328">
    <property type="entry name" value="DUF8015"/>
</dbReference>
<evidence type="ECO:0000313" key="2">
    <source>
        <dbReference type="EMBL" id="AGB16312.1"/>
    </source>
</evidence>
<accession>L0IEE4</accession>
<gene>
    <name evidence="2" type="ordered locus">Halru_1706</name>
</gene>
<keyword evidence="1" id="KW-0472">Membrane</keyword>
<dbReference type="GeneID" id="14377071"/>
<sequence length="75" mass="7603">MARYYDIILALIPLSLLGIAAVLIVAGLPTVTAIPGGALVATALIGHALFVNGPQDDVEYTAVEATSNSPVVNAD</sequence>
<name>L0IEE4_HALRX</name>
<dbReference type="OrthoDB" id="299397at2157"/>
<dbReference type="STRING" id="797302.Halru_1706"/>
<dbReference type="RefSeq" id="WP_015300950.1">
    <property type="nucleotide sequence ID" value="NC_019964.1"/>
</dbReference>
<dbReference type="eggNOG" id="arCOG06206">
    <property type="taxonomic scope" value="Archaea"/>
</dbReference>
<organism evidence="2 3">
    <name type="scientific">Halovivax ruber (strain DSM 18193 / JCM 13892 / XH-70)</name>
    <dbReference type="NCBI Taxonomy" id="797302"/>
    <lineage>
        <taxon>Archaea</taxon>
        <taxon>Methanobacteriati</taxon>
        <taxon>Methanobacteriota</taxon>
        <taxon>Stenosarchaea group</taxon>
        <taxon>Halobacteria</taxon>
        <taxon>Halobacteriales</taxon>
        <taxon>Natrialbaceae</taxon>
        <taxon>Halovivax</taxon>
    </lineage>
</organism>
<dbReference type="KEGG" id="hru:Halru_1706"/>
<protein>
    <submittedName>
        <fullName evidence="2">Uncharacterized protein</fullName>
    </submittedName>
</protein>
<keyword evidence="1" id="KW-0812">Transmembrane</keyword>
<dbReference type="AlphaFoldDB" id="L0IEE4"/>
<dbReference type="HOGENOM" id="CLU_191916_0_0_2"/>
<evidence type="ECO:0000256" key="1">
    <source>
        <dbReference type="SAM" id="Phobius"/>
    </source>
</evidence>
<proteinExistence type="predicted"/>
<keyword evidence="3" id="KW-1185">Reference proteome</keyword>
<dbReference type="Proteomes" id="UP000010846">
    <property type="component" value="Chromosome"/>
</dbReference>
<evidence type="ECO:0000313" key="3">
    <source>
        <dbReference type="Proteomes" id="UP000010846"/>
    </source>
</evidence>
<feature type="transmembrane region" description="Helical" evidence="1">
    <location>
        <begin position="7"/>
        <end position="27"/>
    </location>
</feature>
<dbReference type="EMBL" id="CP003050">
    <property type="protein sequence ID" value="AGB16312.1"/>
    <property type="molecule type" value="Genomic_DNA"/>
</dbReference>